<dbReference type="InterPro" id="IPR036278">
    <property type="entry name" value="Sialidase_sf"/>
</dbReference>
<evidence type="ECO:0000256" key="1">
    <source>
        <dbReference type="ARBA" id="ARBA00022531"/>
    </source>
</evidence>
<feature type="chain" id="PRO_5045631671" evidence="3">
    <location>
        <begin position="19"/>
        <end position="339"/>
    </location>
</feature>
<dbReference type="Pfam" id="PF14870">
    <property type="entry name" value="PSII_BNR"/>
    <property type="match status" value="1"/>
</dbReference>
<dbReference type="PANTHER" id="PTHR47199:SF2">
    <property type="entry name" value="PHOTOSYSTEM II STABILITY_ASSEMBLY FACTOR HCF136, CHLOROPLASTIC"/>
    <property type="match status" value="1"/>
</dbReference>
<dbReference type="InterPro" id="IPR015943">
    <property type="entry name" value="WD40/YVTN_repeat-like_dom_sf"/>
</dbReference>
<keyword evidence="2" id="KW-0604">Photosystem II</keyword>
<dbReference type="Proteomes" id="UP001500394">
    <property type="component" value="Unassembled WGS sequence"/>
</dbReference>
<evidence type="ECO:0000313" key="6">
    <source>
        <dbReference type="Proteomes" id="UP001500394"/>
    </source>
</evidence>
<dbReference type="RefSeq" id="WP_345065071.1">
    <property type="nucleotide sequence ID" value="NZ_BAABGR010000006.1"/>
</dbReference>
<accession>A0ABP8QY60</accession>
<sequence length="339" mass="37733">MKKNVILLLLLLAYLATAYTQTFVPLAENLNASFRGMSTVGKDIVWVSGSKGSVGYSKDQGKTWQWVNPQGYEQYDFRDIHAFSAKEAIIINAGSPAVVLRTTDGGQSWQKVYEDVRPEIFFDDIVFYGKNGYILADPIDGAFQLLKTTNKGKSWYDVSSHFILFADEGEAAFAASGSSMKMFKNKLYIGTGGKYSSFFSYNPKGLKIDKYDVPIWSGEPTTGIFAIDFYNERKGIVVGGNYMEDMNNKNNILLTYDGGKSWTKPTTPVNGYRSDVLYITQHIVLATGTSGTDISYDGGLNWKNISTLSFNTISKSSDNKNIYLTGSRGNIYKLILNYK</sequence>
<protein>
    <submittedName>
        <fullName evidence="5">YCF48-related protein</fullName>
    </submittedName>
</protein>
<organism evidence="5 6">
    <name type="scientific">Sphingobacterium thermophilum</name>
    <dbReference type="NCBI Taxonomy" id="768534"/>
    <lineage>
        <taxon>Bacteria</taxon>
        <taxon>Pseudomonadati</taxon>
        <taxon>Bacteroidota</taxon>
        <taxon>Sphingobacteriia</taxon>
        <taxon>Sphingobacteriales</taxon>
        <taxon>Sphingobacteriaceae</taxon>
        <taxon>Sphingobacterium</taxon>
    </lineage>
</organism>
<keyword evidence="1" id="KW-0602">Photosynthesis</keyword>
<dbReference type="SUPFAM" id="SSF50939">
    <property type="entry name" value="Sialidases"/>
    <property type="match status" value="1"/>
</dbReference>
<dbReference type="PANTHER" id="PTHR47199">
    <property type="entry name" value="PHOTOSYSTEM II STABILITY/ASSEMBLY FACTOR HCF136, CHLOROPLASTIC"/>
    <property type="match status" value="1"/>
</dbReference>
<gene>
    <name evidence="5" type="ORF">GCM10023173_08140</name>
</gene>
<evidence type="ECO:0000259" key="4">
    <source>
        <dbReference type="Pfam" id="PF14870"/>
    </source>
</evidence>
<keyword evidence="6" id="KW-1185">Reference proteome</keyword>
<reference evidence="6" key="1">
    <citation type="journal article" date="2019" name="Int. J. Syst. Evol. Microbiol.">
        <title>The Global Catalogue of Microorganisms (GCM) 10K type strain sequencing project: providing services to taxonomists for standard genome sequencing and annotation.</title>
        <authorList>
            <consortium name="The Broad Institute Genomics Platform"/>
            <consortium name="The Broad Institute Genome Sequencing Center for Infectious Disease"/>
            <person name="Wu L."/>
            <person name="Ma J."/>
        </authorList>
    </citation>
    <scope>NUCLEOTIDE SEQUENCE [LARGE SCALE GENOMIC DNA]</scope>
    <source>
        <strain evidence="6">JCM 17858</strain>
    </source>
</reference>
<dbReference type="InterPro" id="IPR028203">
    <property type="entry name" value="PSII_CF48-like_dom"/>
</dbReference>
<keyword evidence="3" id="KW-0732">Signal</keyword>
<feature type="domain" description="Photosynthesis system II assembly factor Ycf48/Hcf136-like" evidence="4">
    <location>
        <begin position="93"/>
        <end position="159"/>
    </location>
</feature>
<proteinExistence type="predicted"/>
<feature type="signal peptide" evidence="3">
    <location>
        <begin position="1"/>
        <end position="18"/>
    </location>
</feature>
<name>A0ABP8QY60_9SPHI</name>
<evidence type="ECO:0000313" key="5">
    <source>
        <dbReference type="EMBL" id="GAA4513051.1"/>
    </source>
</evidence>
<evidence type="ECO:0000256" key="3">
    <source>
        <dbReference type="SAM" id="SignalP"/>
    </source>
</evidence>
<dbReference type="EMBL" id="BAABGR010000006">
    <property type="protein sequence ID" value="GAA4513051.1"/>
    <property type="molecule type" value="Genomic_DNA"/>
</dbReference>
<dbReference type="Gene3D" id="2.130.10.10">
    <property type="entry name" value="YVTN repeat-like/Quinoprotein amine dehydrogenase"/>
    <property type="match status" value="2"/>
</dbReference>
<comment type="caution">
    <text evidence="5">The sequence shown here is derived from an EMBL/GenBank/DDBJ whole genome shotgun (WGS) entry which is preliminary data.</text>
</comment>
<evidence type="ECO:0000256" key="2">
    <source>
        <dbReference type="ARBA" id="ARBA00023276"/>
    </source>
</evidence>